<accession>A0A7G9GH93</accession>
<dbReference type="Proteomes" id="UP000515860">
    <property type="component" value="Chromosome"/>
</dbReference>
<dbReference type="GO" id="GO:0046872">
    <property type="term" value="F:metal ion binding"/>
    <property type="evidence" value="ECO:0007669"/>
    <property type="project" value="UniProtKB-KW"/>
</dbReference>
<gene>
    <name evidence="6" type="ORF">H9Q79_07890</name>
</gene>
<dbReference type="SUPFAM" id="SSF54862">
    <property type="entry name" value="4Fe-4S ferredoxins"/>
    <property type="match status" value="1"/>
</dbReference>
<dbReference type="PANTHER" id="PTHR43687">
    <property type="entry name" value="ADENYLYLSULFATE REDUCTASE, BETA SUBUNIT"/>
    <property type="match status" value="1"/>
</dbReference>
<keyword evidence="3" id="KW-0408">Iron</keyword>
<feature type="domain" description="4Fe-4S ferredoxin-type" evidence="5">
    <location>
        <begin position="5"/>
        <end position="34"/>
    </location>
</feature>
<name>A0A7G9GH93_9FIRM</name>
<evidence type="ECO:0000313" key="6">
    <source>
        <dbReference type="EMBL" id="QNM10175.1"/>
    </source>
</evidence>
<keyword evidence="2" id="KW-0479">Metal-binding</keyword>
<dbReference type="InterPro" id="IPR017896">
    <property type="entry name" value="4Fe4S_Fe-S-bd"/>
</dbReference>
<keyword evidence="4" id="KW-0411">Iron-sulfur</keyword>
<evidence type="ECO:0000256" key="1">
    <source>
        <dbReference type="ARBA" id="ARBA00022485"/>
    </source>
</evidence>
<evidence type="ECO:0000256" key="2">
    <source>
        <dbReference type="ARBA" id="ARBA00022723"/>
    </source>
</evidence>
<organism evidence="6 7">
    <name type="scientific">Wansuia hejianensis</name>
    <dbReference type="NCBI Taxonomy" id="2763667"/>
    <lineage>
        <taxon>Bacteria</taxon>
        <taxon>Bacillati</taxon>
        <taxon>Bacillota</taxon>
        <taxon>Clostridia</taxon>
        <taxon>Lachnospirales</taxon>
        <taxon>Lachnospiraceae</taxon>
        <taxon>Wansuia</taxon>
    </lineage>
</organism>
<evidence type="ECO:0000256" key="4">
    <source>
        <dbReference type="ARBA" id="ARBA00023014"/>
    </source>
</evidence>
<evidence type="ECO:0000313" key="7">
    <source>
        <dbReference type="Proteomes" id="UP000515860"/>
    </source>
</evidence>
<dbReference type="InterPro" id="IPR050572">
    <property type="entry name" value="Fe-S_Ferredoxin"/>
</dbReference>
<reference evidence="6 7" key="1">
    <citation type="submission" date="2020-08" db="EMBL/GenBank/DDBJ databases">
        <authorList>
            <person name="Liu C."/>
            <person name="Sun Q."/>
        </authorList>
    </citation>
    <scope>NUCLEOTIDE SEQUENCE [LARGE SCALE GENOMIC DNA]</scope>
    <source>
        <strain evidence="6 7">NSJ-29</strain>
    </source>
</reference>
<protein>
    <submittedName>
        <fullName evidence="6">4Fe-4S binding protein</fullName>
    </submittedName>
</protein>
<feature type="domain" description="4Fe-4S ferredoxin-type" evidence="5">
    <location>
        <begin position="36"/>
        <end position="66"/>
    </location>
</feature>
<keyword evidence="7" id="KW-1185">Reference proteome</keyword>
<sequence>MANKWYPVVDVLSCIECGTCVNNCPHSVYDKSKAPSSVVTNPDSCVVHCHYCGENCPVGAITYVGDDTGWVPPVLREKGGMTDVTPNCGCVCCCGG</sequence>
<dbReference type="EMBL" id="CP060635">
    <property type="protein sequence ID" value="QNM10175.1"/>
    <property type="molecule type" value="Genomic_DNA"/>
</dbReference>
<keyword evidence="1" id="KW-0004">4Fe-4S</keyword>
<proteinExistence type="predicted"/>
<evidence type="ECO:0000256" key="3">
    <source>
        <dbReference type="ARBA" id="ARBA00023004"/>
    </source>
</evidence>
<dbReference type="Gene3D" id="3.30.70.20">
    <property type="match status" value="1"/>
</dbReference>
<dbReference type="PROSITE" id="PS51379">
    <property type="entry name" value="4FE4S_FER_2"/>
    <property type="match status" value="2"/>
</dbReference>
<dbReference type="GO" id="GO:0051539">
    <property type="term" value="F:4 iron, 4 sulfur cluster binding"/>
    <property type="evidence" value="ECO:0007669"/>
    <property type="project" value="UniProtKB-KW"/>
</dbReference>
<dbReference type="KEGG" id="whj:H9Q79_07890"/>
<dbReference type="AlphaFoldDB" id="A0A7G9GH93"/>
<dbReference type="Pfam" id="PF12838">
    <property type="entry name" value="Fer4_7"/>
    <property type="match status" value="1"/>
</dbReference>
<dbReference type="PROSITE" id="PS00198">
    <property type="entry name" value="4FE4S_FER_1"/>
    <property type="match status" value="1"/>
</dbReference>
<dbReference type="InterPro" id="IPR017900">
    <property type="entry name" value="4Fe4S_Fe_S_CS"/>
</dbReference>
<evidence type="ECO:0000259" key="5">
    <source>
        <dbReference type="PROSITE" id="PS51379"/>
    </source>
</evidence>
<dbReference type="RefSeq" id="WP_118647762.1">
    <property type="nucleotide sequence ID" value="NZ_CP060635.1"/>
</dbReference>
<dbReference type="PANTHER" id="PTHR43687:SF1">
    <property type="entry name" value="FERREDOXIN III"/>
    <property type="match status" value="1"/>
</dbReference>